<proteinExistence type="predicted"/>
<evidence type="ECO:0000313" key="3">
    <source>
        <dbReference type="Proteomes" id="UP001529510"/>
    </source>
</evidence>
<gene>
    <name evidence="2" type="ORF">M9458_015946</name>
</gene>
<keyword evidence="3" id="KW-1185">Reference proteome</keyword>
<organism evidence="2 3">
    <name type="scientific">Cirrhinus mrigala</name>
    <name type="common">Mrigala</name>
    <dbReference type="NCBI Taxonomy" id="683832"/>
    <lineage>
        <taxon>Eukaryota</taxon>
        <taxon>Metazoa</taxon>
        <taxon>Chordata</taxon>
        <taxon>Craniata</taxon>
        <taxon>Vertebrata</taxon>
        <taxon>Euteleostomi</taxon>
        <taxon>Actinopterygii</taxon>
        <taxon>Neopterygii</taxon>
        <taxon>Teleostei</taxon>
        <taxon>Ostariophysi</taxon>
        <taxon>Cypriniformes</taxon>
        <taxon>Cyprinidae</taxon>
        <taxon>Labeoninae</taxon>
        <taxon>Labeonini</taxon>
        <taxon>Cirrhinus</taxon>
    </lineage>
</organism>
<sequence length="76" mass="8394">DALYPKNVDPSGKSGGVMKTEKSLEELQQDSANLHRIVGQDLYSITVQMNIKPKYNHLSPLCGTDVDNPSKNHSKL</sequence>
<dbReference type="Proteomes" id="UP001529510">
    <property type="component" value="Unassembled WGS sequence"/>
</dbReference>
<feature type="non-terminal residue" evidence="2">
    <location>
        <position position="1"/>
    </location>
</feature>
<protein>
    <submittedName>
        <fullName evidence="2">Uncharacterized protein</fullName>
    </submittedName>
</protein>
<feature type="region of interest" description="Disordered" evidence="1">
    <location>
        <begin position="1"/>
        <end position="22"/>
    </location>
</feature>
<reference evidence="2 3" key="1">
    <citation type="submission" date="2024-05" db="EMBL/GenBank/DDBJ databases">
        <title>Genome sequencing and assembly of Indian major carp, Cirrhinus mrigala (Hamilton, 1822).</title>
        <authorList>
            <person name="Mohindra V."/>
            <person name="Chowdhury L.M."/>
            <person name="Lal K."/>
            <person name="Jena J.K."/>
        </authorList>
    </citation>
    <scope>NUCLEOTIDE SEQUENCE [LARGE SCALE GENOMIC DNA]</scope>
    <source>
        <strain evidence="2">CM1030</strain>
        <tissue evidence="2">Blood</tissue>
    </source>
</reference>
<evidence type="ECO:0000256" key="1">
    <source>
        <dbReference type="SAM" id="MobiDB-lite"/>
    </source>
</evidence>
<comment type="caution">
    <text evidence="2">The sequence shown here is derived from an EMBL/GenBank/DDBJ whole genome shotgun (WGS) entry which is preliminary data.</text>
</comment>
<dbReference type="EMBL" id="JAMKFB020000007">
    <property type="protein sequence ID" value="KAL0188847.1"/>
    <property type="molecule type" value="Genomic_DNA"/>
</dbReference>
<name>A0ABD0QSP5_CIRMR</name>
<dbReference type="AlphaFoldDB" id="A0ABD0QSP5"/>
<evidence type="ECO:0000313" key="2">
    <source>
        <dbReference type="EMBL" id="KAL0188847.1"/>
    </source>
</evidence>
<accession>A0ABD0QSP5</accession>